<gene>
    <name evidence="1" type="primary">miaB_0</name>
    <name evidence="1" type="ORF">g.71167</name>
</gene>
<organism evidence="1">
    <name type="scientific">Fopius arisanus</name>
    <dbReference type="NCBI Taxonomy" id="64838"/>
    <lineage>
        <taxon>Eukaryota</taxon>
        <taxon>Metazoa</taxon>
        <taxon>Ecdysozoa</taxon>
        <taxon>Arthropoda</taxon>
        <taxon>Hexapoda</taxon>
        <taxon>Insecta</taxon>
        <taxon>Pterygota</taxon>
        <taxon>Neoptera</taxon>
        <taxon>Endopterygota</taxon>
        <taxon>Hymenoptera</taxon>
        <taxon>Apocrita</taxon>
        <taxon>Ichneumonoidea</taxon>
        <taxon>Braconidae</taxon>
        <taxon>Opiinae</taxon>
        <taxon>Fopius</taxon>
    </lineage>
</organism>
<protein>
    <submittedName>
        <fullName evidence="1">MiaB_0 protein</fullName>
    </submittedName>
</protein>
<name>A0A0C9RF71_9HYME</name>
<reference evidence="1" key="1">
    <citation type="submission" date="2015-01" db="EMBL/GenBank/DDBJ databases">
        <title>Transcriptome Assembly of Fopius arisanus.</title>
        <authorList>
            <person name="Geib S."/>
        </authorList>
    </citation>
    <scope>NUCLEOTIDE SEQUENCE</scope>
</reference>
<dbReference type="AlphaFoldDB" id="A0A0C9RF71"/>
<accession>A0A0C9RF71</accession>
<evidence type="ECO:0000313" key="1">
    <source>
        <dbReference type="EMBL" id="JAG81514.1"/>
    </source>
</evidence>
<proteinExistence type="predicted"/>
<sequence>MEIFYDETIFTDGSSFKNYDAICMTNEADRYLVNRLQLHSKIVSFMCNDDMKGATSPVFLNPRVPGRGINIFTLDATNKQVLRSAPFNQILITNALRNSVPITIKDHDPQKSAVYTVGYLSPLESAIMIKYYAMHHQIRITPDLQAYIESFFNDTRSWFRRDYAQPGPIQKPNGEVVDASGNLLQLPDLSFSGPEVDIQ</sequence>
<dbReference type="EMBL" id="GBYB01011747">
    <property type="protein sequence ID" value="JAG81514.1"/>
    <property type="molecule type" value="Transcribed_RNA"/>
</dbReference>